<dbReference type="InterPro" id="IPR026444">
    <property type="entry name" value="Secre_tail"/>
</dbReference>
<sequence>MKKITLLFTLMIASISFAQTPIITMIADGDCTGGTPKVVEIYADGTVDFSLYSIERQSNGGSWGTTTNLSSLNTVTDDFIYIYYDTNSPEVFASEFPSATNVWEDGVVNFNGDDAIRIVLDSDSSVIDQYGVDAIDGSGQFWEYADGYAKRNTGTTANGSFNQADWTFSNGALDGFGLCQGGNTFESIIGLGSFVPGTVTCPLTVTVTSVVCDTETTGATSDTYTVTGTFSGGGTESYSFSLNAGTITSPDDPSTMATGTITVSGIPEGTDLMYSITSASCSISNTITAPECEPATSVNDIASLRAGTIGGKYTLTSEAILTYQQNYRNQKYIEDATGAILIDDNSGVITTTYAIADGITGITGELASYNGILQFYPETDPGAASSTGNTITPQTVTIADYNTNYADYESEMIMLSGVTFVEGDGTAVFATGTTYNLSNGSDQMAMYTNFWDESYIGSVIPTTASEVTGIAAKYDDGTTVTPQIFATSIEETLSVGNNTKSLFSLYPNPTSTGYVSIETENSASVNVEIFNLLGKKVISANNVNSTLNISTLNTGVYLVKLTQNGVSSTKKLIIK</sequence>
<dbReference type="NCBIfam" id="TIGR04183">
    <property type="entry name" value="Por_Secre_tail"/>
    <property type="match status" value="1"/>
</dbReference>
<name>A0A1M6GY19_9FLAO</name>
<feature type="domain" description="Secretion system C-terminal sorting" evidence="3">
    <location>
        <begin position="505"/>
        <end position="574"/>
    </location>
</feature>
<protein>
    <submittedName>
        <fullName evidence="4">Por secretion system C-terminal sorting domain-containing protein</fullName>
    </submittedName>
</protein>
<feature type="signal peptide" evidence="2">
    <location>
        <begin position="1"/>
        <end position="18"/>
    </location>
</feature>
<dbReference type="STRING" id="579105.SAMN04488096_10914"/>
<accession>A0A1M6GY19</accession>
<feature type="chain" id="PRO_5013336783" evidence="2">
    <location>
        <begin position="19"/>
        <end position="575"/>
    </location>
</feature>
<dbReference type="Proteomes" id="UP000184225">
    <property type="component" value="Unassembled WGS sequence"/>
</dbReference>
<dbReference type="Pfam" id="PF18962">
    <property type="entry name" value="Por_Secre_tail"/>
    <property type="match status" value="1"/>
</dbReference>
<keyword evidence="5" id="KW-1185">Reference proteome</keyword>
<evidence type="ECO:0000313" key="4">
    <source>
        <dbReference type="EMBL" id="SHJ14853.1"/>
    </source>
</evidence>
<dbReference type="AlphaFoldDB" id="A0A1M6GY19"/>
<dbReference type="RefSeq" id="WP_084112949.1">
    <property type="nucleotide sequence ID" value="NZ_FQYY01000009.1"/>
</dbReference>
<organism evidence="4 5">
    <name type="scientific">Mesonia phycicola</name>
    <dbReference type="NCBI Taxonomy" id="579105"/>
    <lineage>
        <taxon>Bacteria</taxon>
        <taxon>Pseudomonadati</taxon>
        <taxon>Bacteroidota</taxon>
        <taxon>Flavobacteriia</taxon>
        <taxon>Flavobacteriales</taxon>
        <taxon>Flavobacteriaceae</taxon>
        <taxon>Mesonia</taxon>
    </lineage>
</organism>
<gene>
    <name evidence="4" type="ORF">SAMN04488096_10914</name>
</gene>
<dbReference type="EMBL" id="FQYY01000009">
    <property type="protein sequence ID" value="SHJ14853.1"/>
    <property type="molecule type" value="Genomic_DNA"/>
</dbReference>
<evidence type="ECO:0000256" key="1">
    <source>
        <dbReference type="ARBA" id="ARBA00022729"/>
    </source>
</evidence>
<evidence type="ECO:0000256" key="2">
    <source>
        <dbReference type="SAM" id="SignalP"/>
    </source>
</evidence>
<evidence type="ECO:0000313" key="5">
    <source>
        <dbReference type="Proteomes" id="UP000184225"/>
    </source>
</evidence>
<evidence type="ECO:0000259" key="3">
    <source>
        <dbReference type="Pfam" id="PF18962"/>
    </source>
</evidence>
<proteinExistence type="predicted"/>
<reference evidence="4 5" key="1">
    <citation type="submission" date="2016-11" db="EMBL/GenBank/DDBJ databases">
        <authorList>
            <person name="Jaros S."/>
            <person name="Januszkiewicz K."/>
            <person name="Wedrychowicz H."/>
        </authorList>
    </citation>
    <scope>NUCLEOTIDE SEQUENCE [LARGE SCALE GENOMIC DNA]</scope>
    <source>
        <strain evidence="4 5">DSM 21425</strain>
    </source>
</reference>
<dbReference type="OrthoDB" id="1056765at2"/>
<keyword evidence="1 2" id="KW-0732">Signal</keyword>